<dbReference type="AlphaFoldDB" id="A0A8T7H5D7"/>
<organism evidence="1 2">
    <name type="scientific">Methanoculleus bourgensis</name>
    <dbReference type="NCBI Taxonomy" id="83986"/>
    <lineage>
        <taxon>Archaea</taxon>
        <taxon>Methanobacteriati</taxon>
        <taxon>Methanobacteriota</taxon>
        <taxon>Stenosarchaea group</taxon>
        <taxon>Methanomicrobia</taxon>
        <taxon>Methanomicrobiales</taxon>
        <taxon>Methanomicrobiaceae</taxon>
        <taxon>Methanoculleus</taxon>
    </lineage>
</organism>
<reference evidence="1" key="1">
    <citation type="submission" date="2020-05" db="EMBL/GenBank/DDBJ databases">
        <title>The first insight into the ecology of ammonia-tolerant syntrophic propionate oxidizing bacteria.</title>
        <authorList>
            <person name="Singh A."/>
            <person name="Schnurer A."/>
            <person name="Westerholm M."/>
        </authorList>
    </citation>
    <scope>NUCLEOTIDE SEQUENCE</scope>
    <source>
        <strain evidence="1">MAG54</strain>
    </source>
</reference>
<evidence type="ECO:0000313" key="2">
    <source>
        <dbReference type="Proteomes" id="UP000737555"/>
    </source>
</evidence>
<name>A0A8T7H5D7_9EURY</name>
<accession>A0A8T7H5D7</accession>
<dbReference type="EMBL" id="JABMJE010000064">
    <property type="protein sequence ID" value="NQS78206.1"/>
    <property type="molecule type" value="Genomic_DNA"/>
</dbReference>
<gene>
    <name evidence="1" type="ORF">HQQ74_05785</name>
</gene>
<proteinExistence type="predicted"/>
<evidence type="ECO:0000313" key="1">
    <source>
        <dbReference type="EMBL" id="NQS78206.1"/>
    </source>
</evidence>
<comment type="caution">
    <text evidence="1">The sequence shown here is derived from an EMBL/GenBank/DDBJ whole genome shotgun (WGS) entry which is preliminary data.</text>
</comment>
<sequence length="63" mass="7251">MNSWRYSMWAYVKHPDGSTEEREFPAGIYVEIGDILEDGAVVIDVPYPDDYDDDMDALAIYDD</sequence>
<protein>
    <submittedName>
        <fullName evidence="1">Uncharacterized protein</fullName>
    </submittedName>
</protein>
<dbReference type="Proteomes" id="UP000737555">
    <property type="component" value="Unassembled WGS sequence"/>
</dbReference>